<evidence type="ECO:0000313" key="1">
    <source>
        <dbReference type="EMBL" id="TDW13107.1"/>
    </source>
</evidence>
<dbReference type="Proteomes" id="UP000294743">
    <property type="component" value="Unassembled WGS sequence"/>
</dbReference>
<dbReference type="EMBL" id="SODD01000050">
    <property type="protein sequence ID" value="TDW13107.1"/>
    <property type="molecule type" value="Genomic_DNA"/>
</dbReference>
<sequence>MKNRKTIIAILCVISLGFVMIPNNVKAHEKLAVPVVTEETQRVYVDSDMSDEELLKEMERIENEKVQAQAAKTRSSTGYTVKLEFYRNEYRKTGIKVCGNQPDGGTNFGDTGGAFGYQDGSAHGAVSMSFGLSGYMTSASVGVGTKQAAGVNGIYVNAPPNKAVKLYVNKTVRAVTYKRYKVYNINGVKEPYGYTTSWPSTYYLDFSVR</sequence>
<organism evidence="1 2">
    <name type="scientific">Breznakia blatticola</name>
    <dbReference type="NCBI Taxonomy" id="1754012"/>
    <lineage>
        <taxon>Bacteria</taxon>
        <taxon>Bacillati</taxon>
        <taxon>Bacillota</taxon>
        <taxon>Erysipelotrichia</taxon>
        <taxon>Erysipelotrichales</taxon>
        <taxon>Erysipelotrichaceae</taxon>
        <taxon>Breznakia</taxon>
    </lineage>
</organism>
<dbReference type="AlphaFoldDB" id="A0A4V3G640"/>
<proteinExistence type="predicted"/>
<protein>
    <submittedName>
        <fullName evidence="1">Uncharacterized protein</fullName>
    </submittedName>
</protein>
<dbReference type="RefSeq" id="WP_134171106.1">
    <property type="nucleotide sequence ID" value="NZ_SODD01000050.1"/>
</dbReference>
<comment type="caution">
    <text evidence="1">The sequence shown here is derived from an EMBL/GenBank/DDBJ whole genome shotgun (WGS) entry which is preliminary data.</text>
</comment>
<evidence type="ECO:0000313" key="2">
    <source>
        <dbReference type="Proteomes" id="UP000294743"/>
    </source>
</evidence>
<gene>
    <name evidence="1" type="ORF">EDD63_15013</name>
</gene>
<name>A0A4V3G640_9FIRM</name>
<accession>A0A4V3G640</accession>
<reference evidence="1 2" key="1">
    <citation type="submission" date="2019-03" db="EMBL/GenBank/DDBJ databases">
        <title>Genomic Encyclopedia of Type Strains, Phase IV (KMG-IV): sequencing the most valuable type-strain genomes for metagenomic binning, comparative biology and taxonomic classification.</title>
        <authorList>
            <person name="Goeker M."/>
        </authorList>
    </citation>
    <scope>NUCLEOTIDE SEQUENCE [LARGE SCALE GENOMIC DNA]</scope>
    <source>
        <strain evidence="1 2">DSM 28867</strain>
    </source>
</reference>
<keyword evidence="2" id="KW-1185">Reference proteome</keyword>